<dbReference type="InterPro" id="IPR013752">
    <property type="entry name" value="KPA_reductase"/>
</dbReference>
<evidence type="ECO:0000256" key="3">
    <source>
        <dbReference type="ARBA" id="ARBA00022857"/>
    </source>
</evidence>
<evidence type="ECO:0000259" key="6">
    <source>
        <dbReference type="Pfam" id="PF02558"/>
    </source>
</evidence>
<dbReference type="STRING" id="321146.A0A139H7E1"/>
<dbReference type="Pfam" id="PF02558">
    <property type="entry name" value="ApbA"/>
    <property type="match status" value="1"/>
</dbReference>
<evidence type="ECO:0000313" key="9">
    <source>
        <dbReference type="Proteomes" id="UP000070133"/>
    </source>
</evidence>
<dbReference type="GO" id="GO:0050661">
    <property type="term" value="F:NADP binding"/>
    <property type="evidence" value="ECO:0007669"/>
    <property type="project" value="TreeGrafter"/>
</dbReference>
<dbReference type="Proteomes" id="UP000070133">
    <property type="component" value="Unassembled WGS sequence"/>
</dbReference>
<protein>
    <recommendedName>
        <fullName evidence="2">2-dehydropantoate 2-reductase</fullName>
        <ecNumber evidence="2">1.1.1.169</ecNumber>
    </recommendedName>
    <alternativeName>
        <fullName evidence="5">Ketopantoate reductase</fullName>
    </alternativeName>
</protein>
<dbReference type="OrthoDB" id="73846at2759"/>
<feature type="domain" description="Ketopantoate reductase N-terminal" evidence="6">
    <location>
        <begin position="4"/>
        <end position="178"/>
    </location>
</feature>
<dbReference type="AlphaFoldDB" id="A0A139H7E1"/>
<dbReference type="GO" id="GO:0015940">
    <property type="term" value="P:pantothenate biosynthetic process"/>
    <property type="evidence" value="ECO:0007669"/>
    <property type="project" value="InterPro"/>
</dbReference>
<dbReference type="SUPFAM" id="SSF48179">
    <property type="entry name" value="6-phosphogluconate dehydrogenase C-terminal domain-like"/>
    <property type="match status" value="1"/>
</dbReference>
<dbReference type="SUPFAM" id="SSF51735">
    <property type="entry name" value="NAD(P)-binding Rossmann-fold domains"/>
    <property type="match status" value="1"/>
</dbReference>
<dbReference type="InterPro" id="IPR013328">
    <property type="entry name" value="6PGD_dom2"/>
</dbReference>
<dbReference type="InterPro" id="IPR013332">
    <property type="entry name" value="KPR_N"/>
</dbReference>
<organism evidence="8 9">
    <name type="scientific">Pseudocercospora eumusae</name>
    <dbReference type="NCBI Taxonomy" id="321146"/>
    <lineage>
        <taxon>Eukaryota</taxon>
        <taxon>Fungi</taxon>
        <taxon>Dikarya</taxon>
        <taxon>Ascomycota</taxon>
        <taxon>Pezizomycotina</taxon>
        <taxon>Dothideomycetes</taxon>
        <taxon>Dothideomycetidae</taxon>
        <taxon>Mycosphaerellales</taxon>
        <taxon>Mycosphaerellaceae</taxon>
        <taxon>Pseudocercospora</taxon>
    </lineage>
</organism>
<accession>A0A139H7E1</accession>
<sequence length="370" mass="41186">MTRIYILGVGNVGKLLAHAIKTLPEPPNVTLLMHSKALLEAWEAGGKSVVVQSQDGIECSTGYDVELVQPDSHTSSTWTPIRYLFVATKTFATSSALESIRSRISSETRIYFFQNGIGTVDEVRQRLFPDVYTAPRLFQGILFHGTQRESLARNGEDGKDRKNGFKVTHSSHGYLIIGLYKAREQRAMHRHHNNSEAVSRPRETNRHVLDDEALQMLQRCPRLNTVIVSADELHFAQLEKLAVNAIINPLTAITDAPCGILMAQKSCVSQIVRRAVEEVSTILCALPEVEGHVDMAARFGIDRLEALVYKTASACGENFVPSMLDDIRAGRQTEIWHINGFLLRQAKEMNIPCPVNCTLVQLVEAKTTKP</sequence>
<evidence type="ECO:0000256" key="5">
    <source>
        <dbReference type="ARBA" id="ARBA00032024"/>
    </source>
</evidence>
<evidence type="ECO:0000259" key="7">
    <source>
        <dbReference type="Pfam" id="PF08546"/>
    </source>
</evidence>
<dbReference type="Gene3D" id="3.40.50.720">
    <property type="entry name" value="NAD(P)-binding Rossmann-like Domain"/>
    <property type="match status" value="1"/>
</dbReference>
<keyword evidence="4" id="KW-0560">Oxidoreductase</keyword>
<dbReference type="GO" id="GO:0005739">
    <property type="term" value="C:mitochondrion"/>
    <property type="evidence" value="ECO:0007669"/>
    <property type="project" value="TreeGrafter"/>
</dbReference>
<keyword evidence="9" id="KW-1185">Reference proteome</keyword>
<name>A0A139H7E1_9PEZI</name>
<evidence type="ECO:0000256" key="2">
    <source>
        <dbReference type="ARBA" id="ARBA00013014"/>
    </source>
</evidence>
<dbReference type="InterPro" id="IPR036291">
    <property type="entry name" value="NAD(P)-bd_dom_sf"/>
</dbReference>
<dbReference type="InterPro" id="IPR003710">
    <property type="entry name" value="ApbA"/>
</dbReference>
<dbReference type="InterPro" id="IPR050838">
    <property type="entry name" value="Ketopantoate_reductase"/>
</dbReference>
<dbReference type="InterPro" id="IPR008927">
    <property type="entry name" value="6-PGluconate_DH-like_C_sf"/>
</dbReference>
<dbReference type="PANTHER" id="PTHR43765:SF2">
    <property type="entry name" value="2-DEHYDROPANTOATE 2-REDUCTASE"/>
    <property type="match status" value="1"/>
</dbReference>
<evidence type="ECO:0000256" key="1">
    <source>
        <dbReference type="ARBA" id="ARBA00007870"/>
    </source>
</evidence>
<dbReference type="Pfam" id="PF08546">
    <property type="entry name" value="ApbA_C"/>
    <property type="match status" value="1"/>
</dbReference>
<comment type="caution">
    <text evidence="8">The sequence shown here is derived from an EMBL/GenBank/DDBJ whole genome shotgun (WGS) entry which is preliminary data.</text>
</comment>
<evidence type="ECO:0000313" key="8">
    <source>
        <dbReference type="EMBL" id="KXS98367.1"/>
    </source>
</evidence>
<proteinExistence type="inferred from homology"/>
<dbReference type="EC" id="1.1.1.169" evidence="2"/>
<dbReference type="EMBL" id="LFZN01000115">
    <property type="protein sequence ID" value="KXS98367.1"/>
    <property type="molecule type" value="Genomic_DNA"/>
</dbReference>
<reference evidence="8 9" key="1">
    <citation type="submission" date="2015-07" db="EMBL/GenBank/DDBJ databases">
        <title>Comparative genomics of the Sigatoka disease complex on banana suggests a link between parallel evolutionary changes in Pseudocercospora fijiensis and Pseudocercospora eumusae and increased virulence on the banana host.</title>
        <authorList>
            <person name="Chang T.-C."/>
            <person name="Salvucci A."/>
            <person name="Crous P.W."/>
            <person name="Stergiopoulos I."/>
        </authorList>
    </citation>
    <scope>NUCLEOTIDE SEQUENCE [LARGE SCALE GENOMIC DNA]</scope>
    <source>
        <strain evidence="8 9">CBS 114824</strain>
    </source>
</reference>
<dbReference type="NCBIfam" id="TIGR00745">
    <property type="entry name" value="apbA_panE"/>
    <property type="match status" value="1"/>
</dbReference>
<comment type="similarity">
    <text evidence="1">Belongs to the ketopantoate reductase family.</text>
</comment>
<keyword evidence="3" id="KW-0521">NADP</keyword>
<gene>
    <name evidence="8" type="ORF">AC578_4698</name>
</gene>
<dbReference type="Gene3D" id="1.10.1040.10">
    <property type="entry name" value="N-(1-d-carboxylethyl)-l-norvaline Dehydrogenase, domain 2"/>
    <property type="match status" value="1"/>
</dbReference>
<evidence type="ECO:0000256" key="4">
    <source>
        <dbReference type="ARBA" id="ARBA00023002"/>
    </source>
</evidence>
<dbReference type="PANTHER" id="PTHR43765">
    <property type="entry name" value="2-DEHYDROPANTOATE 2-REDUCTASE-RELATED"/>
    <property type="match status" value="1"/>
</dbReference>
<feature type="domain" description="Ketopantoate reductase C-terminal" evidence="7">
    <location>
        <begin position="236"/>
        <end position="366"/>
    </location>
</feature>
<dbReference type="GO" id="GO:0008677">
    <property type="term" value="F:2-dehydropantoate 2-reductase activity"/>
    <property type="evidence" value="ECO:0007669"/>
    <property type="project" value="UniProtKB-EC"/>
</dbReference>